<evidence type="ECO:0000256" key="3">
    <source>
        <dbReference type="SAM" id="Coils"/>
    </source>
</evidence>
<feature type="compositionally biased region" description="Basic residues" evidence="4">
    <location>
        <begin position="490"/>
        <end position="503"/>
    </location>
</feature>
<evidence type="ECO:0000256" key="4">
    <source>
        <dbReference type="SAM" id="MobiDB-lite"/>
    </source>
</evidence>
<evidence type="ECO:0000313" key="7">
    <source>
        <dbReference type="Proteomes" id="UP001160148"/>
    </source>
</evidence>
<feature type="region of interest" description="Disordered" evidence="4">
    <location>
        <begin position="478"/>
        <end position="598"/>
    </location>
</feature>
<feature type="region of interest" description="Disordered" evidence="4">
    <location>
        <begin position="368"/>
        <end position="387"/>
    </location>
</feature>
<accession>A0AAV0VJ59</accession>
<dbReference type="PANTHER" id="PTHR12484">
    <property type="entry name" value="B-LYMPHOCYTE ANTIGEN-RELATED"/>
    <property type="match status" value="1"/>
</dbReference>
<proteinExistence type="predicted"/>
<evidence type="ECO:0000256" key="1">
    <source>
        <dbReference type="ARBA" id="ARBA00022884"/>
    </source>
</evidence>
<feature type="compositionally biased region" description="Basic residues" evidence="4">
    <location>
        <begin position="512"/>
        <end position="532"/>
    </location>
</feature>
<sequence length="598" mass="70367">MNSKQAIFETVVDQSDTIPLCPRLNLFLKPFARILITVQLDGKTKTTISNWQIMERLKEWIDPDKFSHLCVAKTSSELIRFDAELADRSRLSIVLSRLCDRRIKFPGFSHLLTVRAIESKPDFPTRHNWDSYFRDSKDMNELKPGERPDTLHIENLPLEWLTEAGEKYPSENILKKIFNGFGEVARVDLPAADPSRAIHGVGICDAYIQFRDYSAFAKAMNALRGNKLALITDTKALTANIKVDFDKTKHMTLSEITKRHERRDRFLMRKKVIEETERLEKAKELKKQEEENKKKLFELEKKNERRKLREEKRKAKRIKRLAERQADVMNQKIATEERLLLKTQRKLEAIHLLGELFTRIKTKINLKSNEEEKSEKNNANTNNVQCRDIESTFRQRMIEKWKPSQPKILKNSSNNNDSENRSYNNDQNNRGRGRGIWRGNRGKGTHQYIGRGPYLLPPIFDPMQLINYGHKYHKYIQKLNKKTENDRSRSRSRSRSRKRRRSFSSRSSRSYSRSRSRSRNKSYSRSRSRSHTKISNSRSRSRSKSKSLKKTHKSHSESKSRSRSINKSSEKTIENRSKHKHKKKSKNKKSKKLKKSKK</sequence>
<keyword evidence="7" id="KW-1185">Reference proteome</keyword>
<feature type="compositionally biased region" description="Low complexity" evidence="4">
    <location>
        <begin position="411"/>
        <end position="425"/>
    </location>
</feature>
<evidence type="ECO:0000313" key="6">
    <source>
        <dbReference type="EMBL" id="CAI6342992.1"/>
    </source>
</evidence>
<feature type="compositionally biased region" description="Basic residues" evidence="4">
    <location>
        <begin position="577"/>
        <end position="598"/>
    </location>
</feature>
<protein>
    <recommendedName>
        <fullName evidence="5">RRM domain-containing protein</fullName>
    </recommendedName>
</protein>
<keyword evidence="3" id="KW-0175">Coiled coil</keyword>
<feature type="region of interest" description="Disordered" evidence="4">
    <location>
        <begin position="400"/>
        <end position="444"/>
    </location>
</feature>
<dbReference type="AlphaFoldDB" id="A0AAV0VJ59"/>
<dbReference type="Proteomes" id="UP001160148">
    <property type="component" value="Unassembled WGS sequence"/>
</dbReference>
<dbReference type="PROSITE" id="PS50102">
    <property type="entry name" value="RRM"/>
    <property type="match status" value="1"/>
</dbReference>
<evidence type="ECO:0000259" key="5">
    <source>
        <dbReference type="PROSITE" id="PS50102"/>
    </source>
</evidence>
<dbReference type="InterPro" id="IPR000504">
    <property type="entry name" value="RRM_dom"/>
</dbReference>
<organism evidence="6 7">
    <name type="scientific">Macrosiphum euphorbiae</name>
    <name type="common">potato aphid</name>
    <dbReference type="NCBI Taxonomy" id="13131"/>
    <lineage>
        <taxon>Eukaryota</taxon>
        <taxon>Metazoa</taxon>
        <taxon>Ecdysozoa</taxon>
        <taxon>Arthropoda</taxon>
        <taxon>Hexapoda</taxon>
        <taxon>Insecta</taxon>
        <taxon>Pterygota</taxon>
        <taxon>Neoptera</taxon>
        <taxon>Paraneoptera</taxon>
        <taxon>Hemiptera</taxon>
        <taxon>Sternorrhyncha</taxon>
        <taxon>Aphidomorpha</taxon>
        <taxon>Aphidoidea</taxon>
        <taxon>Aphididae</taxon>
        <taxon>Macrosiphini</taxon>
        <taxon>Macrosiphum</taxon>
    </lineage>
</organism>
<feature type="compositionally biased region" description="Basic residues" evidence="4">
    <location>
        <begin position="431"/>
        <end position="444"/>
    </location>
</feature>
<evidence type="ECO:0000256" key="2">
    <source>
        <dbReference type="PROSITE-ProRule" id="PRU00176"/>
    </source>
</evidence>
<dbReference type="InterPro" id="IPR012677">
    <property type="entry name" value="Nucleotide-bd_a/b_plait_sf"/>
</dbReference>
<feature type="compositionally biased region" description="Basic residues" evidence="4">
    <location>
        <begin position="539"/>
        <end position="553"/>
    </location>
</feature>
<gene>
    <name evidence="6" type="ORF">MEUPH1_LOCUS317</name>
</gene>
<dbReference type="Pfam" id="PF25015">
    <property type="entry name" value="RBD_AKAP-17A"/>
    <property type="match status" value="1"/>
</dbReference>
<dbReference type="EMBL" id="CARXXK010000001">
    <property type="protein sequence ID" value="CAI6342992.1"/>
    <property type="molecule type" value="Genomic_DNA"/>
</dbReference>
<keyword evidence="1 2" id="KW-0694">RNA-binding</keyword>
<feature type="coiled-coil region" evidence="3">
    <location>
        <begin position="269"/>
        <end position="339"/>
    </location>
</feature>
<reference evidence="6 7" key="1">
    <citation type="submission" date="2023-01" db="EMBL/GenBank/DDBJ databases">
        <authorList>
            <person name="Whitehead M."/>
        </authorList>
    </citation>
    <scope>NUCLEOTIDE SEQUENCE [LARGE SCALE GENOMIC DNA]</scope>
</reference>
<name>A0AAV0VJ59_9HEMI</name>
<feature type="domain" description="RRM" evidence="5">
    <location>
        <begin position="149"/>
        <end position="248"/>
    </location>
</feature>
<dbReference type="Gene3D" id="3.30.70.330">
    <property type="match status" value="1"/>
</dbReference>
<dbReference type="SUPFAM" id="SSF54928">
    <property type="entry name" value="RNA-binding domain, RBD"/>
    <property type="match status" value="1"/>
</dbReference>
<comment type="caution">
    <text evidence="6">The sequence shown here is derived from an EMBL/GenBank/DDBJ whole genome shotgun (WGS) entry which is preliminary data.</text>
</comment>
<dbReference type="GO" id="GO:0003723">
    <property type="term" value="F:RNA binding"/>
    <property type="evidence" value="ECO:0007669"/>
    <property type="project" value="UniProtKB-UniRule"/>
</dbReference>
<dbReference type="InterPro" id="IPR056852">
    <property type="entry name" value="AK17A/B"/>
</dbReference>
<dbReference type="InterPro" id="IPR035979">
    <property type="entry name" value="RBD_domain_sf"/>
</dbReference>
<dbReference type="PANTHER" id="PTHR12484:SF4">
    <property type="entry name" value="A-KINASE ANCHOR PROTEIN 17A"/>
    <property type="match status" value="1"/>
</dbReference>